<dbReference type="RefSeq" id="WP_367780149.1">
    <property type="nucleotide sequence ID" value="NZ_JBFMIA010000013.1"/>
</dbReference>
<dbReference type="NCBIfam" id="TIGR04104">
    <property type="entry name" value="cxxc_20_cxxc"/>
    <property type="match status" value="1"/>
</dbReference>
<evidence type="ECO:0000313" key="3">
    <source>
        <dbReference type="Proteomes" id="UP001556040"/>
    </source>
</evidence>
<proteinExistence type="predicted"/>
<feature type="transmembrane region" description="Helical" evidence="1">
    <location>
        <begin position="69"/>
        <end position="88"/>
    </location>
</feature>
<reference evidence="2 3" key="1">
    <citation type="journal article" date="1979" name="Int. J. Syst. Evol. Microbiol.">
        <title>Bacillus globisporus subsp. marinus subsp. nov.</title>
        <authorList>
            <person name="Liu H."/>
        </authorList>
    </citation>
    <scope>NUCLEOTIDE SEQUENCE [LARGE SCALE GENOMIC DNA]</scope>
    <source>
        <strain evidence="2 3">DSM 1297</strain>
    </source>
</reference>
<keyword evidence="1" id="KW-0472">Membrane</keyword>
<protein>
    <submittedName>
        <fullName evidence="2">TIGR04104 family putative zinc finger protein</fullName>
    </submittedName>
</protein>
<gene>
    <name evidence="2" type="ORF">AB1471_12745</name>
</gene>
<keyword evidence="1" id="KW-1133">Transmembrane helix</keyword>
<keyword evidence="3" id="KW-1185">Reference proteome</keyword>
<evidence type="ECO:0000313" key="2">
    <source>
        <dbReference type="EMBL" id="MEW9502658.1"/>
    </source>
</evidence>
<comment type="caution">
    <text evidence="2">The sequence shown here is derived from an EMBL/GenBank/DDBJ whole genome shotgun (WGS) entry which is preliminary data.</text>
</comment>
<accession>A0ABV3Q788</accession>
<sequence length="98" mass="11590">MPICQNCSYKWRWKEAFVKIFSFKRKLRCPSCESPQYISKKSRNLLSLFAFIPMLWLPLVSFSVSIGNILALEFVSYILVLILMPFLFKLSTNDEPMW</sequence>
<keyword evidence="1" id="KW-0812">Transmembrane</keyword>
<name>A0ABV3Q788_9BACL</name>
<evidence type="ECO:0000256" key="1">
    <source>
        <dbReference type="SAM" id="Phobius"/>
    </source>
</evidence>
<feature type="transmembrane region" description="Helical" evidence="1">
    <location>
        <begin position="45"/>
        <end position="63"/>
    </location>
</feature>
<dbReference type="EMBL" id="JBFMIA010000013">
    <property type="protein sequence ID" value="MEW9502658.1"/>
    <property type="molecule type" value="Genomic_DNA"/>
</dbReference>
<organism evidence="2 3">
    <name type="scientific">Jeotgalibacillus marinus</name>
    <dbReference type="NCBI Taxonomy" id="86667"/>
    <lineage>
        <taxon>Bacteria</taxon>
        <taxon>Bacillati</taxon>
        <taxon>Bacillota</taxon>
        <taxon>Bacilli</taxon>
        <taxon>Bacillales</taxon>
        <taxon>Caryophanaceae</taxon>
        <taxon>Jeotgalibacillus</taxon>
    </lineage>
</organism>
<dbReference type="InterPro" id="IPR026369">
    <property type="entry name" value="CxxC_20_CxxC"/>
</dbReference>
<dbReference type="Proteomes" id="UP001556040">
    <property type="component" value="Unassembled WGS sequence"/>
</dbReference>